<dbReference type="InterPro" id="IPR009057">
    <property type="entry name" value="Homeodomain-like_sf"/>
</dbReference>
<feature type="domain" description="HTH araC/xylS-type" evidence="14">
    <location>
        <begin position="1265"/>
        <end position="1364"/>
    </location>
</feature>
<keyword evidence="13" id="KW-0812">Transmembrane</keyword>
<dbReference type="InterPro" id="IPR036890">
    <property type="entry name" value="HATPase_C_sf"/>
</dbReference>
<dbReference type="SMART" id="SM00388">
    <property type="entry name" value="HisKA"/>
    <property type="match status" value="1"/>
</dbReference>
<evidence type="ECO:0000259" key="16">
    <source>
        <dbReference type="PROSITE" id="PS50110"/>
    </source>
</evidence>
<gene>
    <name evidence="17" type="ORF">KL86DYS1_11968</name>
</gene>
<dbReference type="Gene3D" id="1.10.10.60">
    <property type="entry name" value="Homeodomain-like"/>
    <property type="match status" value="1"/>
</dbReference>
<evidence type="ECO:0000256" key="8">
    <source>
        <dbReference type="ARBA" id="ARBA00023012"/>
    </source>
</evidence>
<keyword evidence="5" id="KW-0547">Nucleotide-binding</keyword>
<dbReference type="Gene3D" id="2.60.40.10">
    <property type="entry name" value="Immunoglobulins"/>
    <property type="match status" value="1"/>
</dbReference>
<dbReference type="Gene3D" id="3.40.50.2300">
    <property type="match status" value="1"/>
</dbReference>
<evidence type="ECO:0000256" key="4">
    <source>
        <dbReference type="ARBA" id="ARBA00022679"/>
    </source>
</evidence>
<evidence type="ECO:0000256" key="11">
    <source>
        <dbReference type="ARBA" id="ARBA00023163"/>
    </source>
</evidence>
<protein>
    <recommendedName>
        <fullName evidence="2">histidine kinase</fullName>
        <ecNumber evidence="2">2.7.13.3</ecNumber>
    </recommendedName>
</protein>
<dbReference type="FunFam" id="3.30.565.10:FF:000037">
    <property type="entry name" value="Hybrid sensor histidine kinase/response regulator"/>
    <property type="match status" value="1"/>
</dbReference>
<evidence type="ECO:0000259" key="15">
    <source>
        <dbReference type="PROSITE" id="PS50109"/>
    </source>
</evidence>
<evidence type="ECO:0000256" key="12">
    <source>
        <dbReference type="PROSITE-ProRule" id="PRU00169"/>
    </source>
</evidence>
<dbReference type="EC" id="2.7.13.3" evidence="2"/>
<dbReference type="CDD" id="cd00082">
    <property type="entry name" value="HisKA"/>
    <property type="match status" value="1"/>
</dbReference>
<sequence>MTTKNTRLKVFVLICIFSLVANSYIFSQIGRFYSPDEDLSNSLINQVYQDKKGFVWIATENGLNKFDGMKFNIYKHSSEDSTSLKNNYVRTVFEDSSGNFWVGCINGLMKYDWATNSFRGIKMYKEGNLVSPHITRMIETRNGDIWVATSGQGIFLIKKGEREFHANLQLTNLLVSNYLNSIFEDSKGNLWIGSENNGLNLYNPLTNQIKTFTAPANISSNNISSITEDKQGNIFVGTLTGGLNKYNEQTKTFEAIGSDNNVQLLIKDLLLTKENILYIGTDGQGLKLYNRNRNIVEDYKISSAPFDFSKGKVHSILQDKDNNLWLGIFQKGIIFIPGTEKKFDYYGFKSLKNNPIGSSSVMSIYKDKEGITWVSTDNEGIYGINSKGERVAHFMQSSSPSSISNIILSIFEDSNNNMWVGSYTKGLAKFNRKTGNCEYIPELLNEKIYCIAEDDEKNLLIGTYGSGFFRLNLASRKMTHYESRKSENDDFSIDELSNDWVNDILFDSEGLIWIAHYKGVSCYDSKKNTFLNYLNQNTILPHTVAYTLFEDKTGNIWIGTSDGLNVFNKKEQSVKSYSTRDGLPNNVICGIREDKERNLWISTYFGISKFIVSENRFINYYTGDGLQGNEFTRGAKFEDVAGKIYFGGIYGVTSFYPKDITEAKKELKVLITDFFLFNRAIKMGDRSGNNEIVSTSVMDADQFTLAYNDNTFSIEFSALEFSNPERIVYQYMIEEISQDWLNSYPGMGRVTYTNLNPGTYTFKLRAKDHDNYSDVKTIRIIITPPWYQSPWAYAAYAVLSVLLVLFIANYIYTRIRHRQEEMRRQHLEQINEAKLQFFINISHEIRTPMTLIINPLEKLLSENKDQKLQKTYVMIYRNGLRILRLINQLMDVRKLDKGQMQLHFRETDIVGFIDDLMMTFEYSAQRKNISFNFRHEVDKLNVWIDLNNFDKVLLNIISNAFKYTPDNGNITIELSIGQDENVKGALRKYFEISVTDNGIGIDKGKIEQIFERFYQISNDFTNSNFGTGIGLHLSKSLVELHHGTIFAENRPEMPGTRFIIRLPLGSDHLVARELEDGEEYKVAAERISPMYVSNELLNKIDIEGGDKKIKPRTKYRILVVEDEDEIREYIKDELSSEYRVTVSENGKEAIDLILTEKPDLIISDVMMPEMDGITLSRKVKQNININHIPIILLTAKSTPENKIEGLDIGADAYVSKPFNTDLLKSTIANLIENRERLKNKFSGQQQPEDKIQKIELKSSDEILMQRIMKIINENLSNPELNVEMLAMNVGMSRVHMHRKLKELTNQSARDFIKGIRLRQAATLLSGKKLTISEVAYAIGFSNLSHFSNSFREFYGMSPKEYLAAHLSPPLQDEE</sequence>
<dbReference type="FunFam" id="1.10.287.130:FF:000045">
    <property type="entry name" value="Two-component system sensor histidine kinase/response regulator"/>
    <property type="match status" value="1"/>
</dbReference>
<feature type="modified residue" description="4-aspartylphosphate" evidence="12">
    <location>
        <position position="1164"/>
    </location>
</feature>
<dbReference type="SUPFAM" id="SSF46689">
    <property type="entry name" value="Homeodomain-like"/>
    <property type="match status" value="1"/>
</dbReference>
<dbReference type="InterPro" id="IPR013783">
    <property type="entry name" value="Ig-like_fold"/>
</dbReference>
<dbReference type="GO" id="GO:0043565">
    <property type="term" value="F:sequence-specific DNA binding"/>
    <property type="evidence" value="ECO:0007669"/>
    <property type="project" value="InterPro"/>
</dbReference>
<dbReference type="PROSITE" id="PS50110">
    <property type="entry name" value="RESPONSE_REGULATORY"/>
    <property type="match status" value="1"/>
</dbReference>
<dbReference type="Pfam" id="PF07494">
    <property type="entry name" value="Reg_prop"/>
    <property type="match status" value="8"/>
</dbReference>
<dbReference type="InterPro" id="IPR005467">
    <property type="entry name" value="His_kinase_dom"/>
</dbReference>
<dbReference type="Pfam" id="PF00072">
    <property type="entry name" value="Response_reg"/>
    <property type="match status" value="1"/>
</dbReference>
<evidence type="ECO:0000256" key="3">
    <source>
        <dbReference type="ARBA" id="ARBA00022553"/>
    </source>
</evidence>
<keyword evidence="8" id="KW-0902">Two-component regulatory system</keyword>
<dbReference type="InterPro" id="IPR018062">
    <property type="entry name" value="HTH_AraC-typ_CS"/>
</dbReference>
<dbReference type="InterPro" id="IPR018060">
    <property type="entry name" value="HTH_AraC"/>
</dbReference>
<keyword evidence="13" id="KW-1133">Transmembrane helix</keyword>
<dbReference type="InterPro" id="IPR015943">
    <property type="entry name" value="WD40/YVTN_repeat-like_dom_sf"/>
</dbReference>
<dbReference type="SUPFAM" id="SSF63829">
    <property type="entry name" value="Calcium-dependent phosphotriesterase"/>
    <property type="match status" value="3"/>
</dbReference>
<dbReference type="InterPro" id="IPR003661">
    <property type="entry name" value="HisK_dim/P_dom"/>
</dbReference>
<dbReference type="InterPro" id="IPR011123">
    <property type="entry name" value="Y_Y_Y"/>
</dbReference>
<dbReference type="RefSeq" id="WP_296940344.1">
    <property type="nucleotide sequence ID" value="NZ_LT599032.1"/>
</dbReference>
<evidence type="ECO:0000256" key="9">
    <source>
        <dbReference type="ARBA" id="ARBA00023015"/>
    </source>
</evidence>
<dbReference type="SUPFAM" id="SSF55874">
    <property type="entry name" value="ATPase domain of HSP90 chaperone/DNA topoisomerase II/histidine kinase"/>
    <property type="match status" value="1"/>
</dbReference>
<dbReference type="Pfam" id="PF02518">
    <property type="entry name" value="HATPase_c"/>
    <property type="match status" value="1"/>
</dbReference>
<evidence type="ECO:0000256" key="6">
    <source>
        <dbReference type="ARBA" id="ARBA00022777"/>
    </source>
</evidence>
<evidence type="ECO:0000313" key="17">
    <source>
        <dbReference type="EMBL" id="SBV97658.1"/>
    </source>
</evidence>
<dbReference type="SMART" id="SM00342">
    <property type="entry name" value="HTH_ARAC"/>
    <property type="match status" value="1"/>
</dbReference>
<dbReference type="PROSITE" id="PS50109">
    <property type="entry name" value="HIS_KIN"/>
    <property type="match status" value="1"/>
</dbReference>
<evidence type="ECO:0000256" key="2">
    <source>
        <dbReference type="ARBA" id="ARBA00012438"/>
    </source>
</evidence>
<dbReference type="PRINTS" id="PR00344">
    <property type="entry name" value="BCTRLSENSOR"/>
</dbReference>
<dbReference type="Gene3D" id="3.30.565.10">
    <property type="entry name" value="Histidine kinase-like ATPase, C-terminal domain"/>
    <property type="match status" value="1"/>
</dbReference>
<evidence type="ECO:0000259" key="14">
    <source>
        <dbReference type="PROSITE" id="PS01124"/>
    </source>
</evidence>
<dbReference type="InterPro" id="IPR003594">
    <property type="entry name" value="HATPase_dom"/>
</dbReference>
<reference evidence="17" key="1">
    <citation type="submission" date="2016-04" db="EMBL/GenBank/DDBJ databases">
        <authorList>
            <person name="Evans L.H."/>
            <person name="Alamgir A."/>
            <person name="Owens N."/>
            <person name="Weber N.D."/>
            <person name="Virtaneva K."/>
            <person name="Barbian K."/>
            <person name="Babar A."/>
            <person name="Rosenke K."/>
        </authorList>
    </citation>
    <scope>NUCLEOTIDE SEQUENCE</scope>
    <source>
        <strain evidence="17">86-1</strain>
    </source>
</reference>
<evidence type="ECO:0000256" key="10">
    <source>
        <dbReference type="ARBA" id="ARBA00023125"/>
    </source>
</evidence>
<evidence type="ECO:0000256" key="13">
    <source>
        <dbReference type="SAM" id="Phobius"/>
    </source>
</evidence>
<keyword evidence="11" id="KW-0804">Transcription</keyword>
<feature type="domain" description="Histidine kinase" evidence="15">
    <location>
        <begin position="840"/>
        <end position="1066"/>
    </location>
</feature>
<dbReference type="CDD" id="cd00146">
    <property type="entry name" value="PKD"/>
    <property type="match status" value="1"/>
</dbReference>
<dbReference type="SMART" id="SM00448">
    <property type="entry name" value="REC"/>
    <property type="match status" value="1"/>
</dbReference>
<dbReference type="FunFam" id="3.40.50.2300:FF:000138">
    <property type="entry name" value="Two-component system sensor histidine kinase/response regulator"/>
    <property type="match status" value="1"/>
</dbReference>
<dbReference type="GO" id="GO:0000155">
    <property type="term" value="F:phosphorelay sensor kinase activity"/>
    <property type="evidence" value="ECO:0007669"/>
    <property type="project" value="InterPro"/>
</dbReference>
<accession>A0A212JE15</accession>
<dbReference type="GO" id="GO:0005524">
    <property type="term" value="F:ATP binding"/>
    <property type="evidence" value="ECO:0007669"/>
    <property type="project" value="UniProtKB-KW"/>
</dbReference>
<feature type="domain" description="Response regulatory" evidence="16">
    <location>
        <begin position="1116"/>
        <end position="1231"/>
    </location>
</feature>
<keyword evidence="6" id="KW-0418">Kinase</keyword>
<keyword evidence="13" id="KW-0472">Membrane</keyword>
<evidence type="ECO:0000256" key="5">
    <source>
        <dbReference type="ARBA" id="ARBA00022741"/>
    </source>
</evidence>
<dbReference type="Pfam" id="PF00512">
    <property type="entry name" value="HisKA"/>
    <property type="match status" value="1"/>
</dbReference>
<dbReference type="InterPro" id="IPR004358">
    <property type="entry name" value="Sig_transdc_His_kin-like_C"/>
</dbReference>
<dbReference type="InterPro" id="IPR011006">
    <property type="entry name" value="CheY-like_superfamily"/>
</dbReference>
<keyword evidence="4" id="KW-0808">Transferase</keyword>
<dbReference type="Pfam" id="PF12833">
    <property type="entry name" value="HTH_18"/>
    <property type="match status" value="1"/>
</dbReference>
<dbReference type="SUPFAM" id="SSF47384">
    <property type="entry name" value="Homodimeric domain of signal transducing histidine kinase"/>
    <property type="match status" value="1"/>
</dbReference>
<comment type="catalytic activity">
    <reaction evidence="1">
        <text>ATP + protein L-histidine = ADP + protein N-phospho-L-histidine.</text>
        <dbReference type="EC" id="2.7.13.3"/>
    </reaction>
</comment>
<dbReference type="GO" id="GO:0003700">
    <property type="term" value="F:DNA-binding transcription factor activity"/>
    <property type="evidence" value="ECO:0007669"/>
    <property type="project" value="InterPro"/>
</dbReference>
<dbReference type="InterPro" id="IPR011110">
    <property type="entry name" value="Reg_prop"/>
</dbReference>
<name>A0A212JE15_9BACT</name>
<proteinExistence type="predicted"/>
<keyword evidence="10" id="KW-0238">DNA-binding</keyword>
<dbReference type="Gene3D" id="2.130.10.10">
    <property type="entry name" value="YVTN repeat-like/Quinoprotein amine dehydrogenase"/>
    <property type="match status" value="3"/>
</dbReference>
<dbReference type="CDD" id="cd17574">
    <property type="entry name" value="REC_OmpR"/>
    <property type="match status" value="1"/>
</dbReference>
<dbReference type="Pfam" id="PF07495">
    <property type="entry name" value="Y_Y_Y"/>
    <property type="match status" value="1"/>
</dbReference>
<dbReference type="PROSITE" id="PS00041">
    <property type="entry name" value="HTH_ARAC_FAMILY_1"/>
    <property type="match status" value="1"/>
</dbReference>
<dbReference type="SUPFAM" id="SSF52172">
    <property type="entry name" value="CheY-like"/>
    <property type="match status" value="1"/>
</dbReference>
<organism evidence="17">
    <name type="scientific">uncultured Dysgonomonas sp</name>
    <dbReference type="NCBI Taxonomy" id="206096"/>
    <lineage>
        <taxon>Bacteria</taxon>
        <taxon>Pseudomonadati</taxon>
        <taxon>Bacteroidota</taxon>
        <taxon>Bacteroidia</taxon>
        <taxon>Bacteroidales</taxon>
        <taxon>Dysgonomonadaceae</taxon>
        <taxon>Dysgonomonas</taxon>
        <taxon>environmental samples</taxon>
    </lineage>
</organism>
<dbReference type="PANTHER" id="PTHR43547:SF2">
    <property type="entry name" value="HYBRID SIGNAL TRANSDUCTION HISTIDINE KINASE C"/>
    <property type="match status" value="1"/>
</dbReference>
<dbReference type="EMBL" id="FLUM01000001">
    <property type="protein sequence ID" value="SBV97658.1"/>
    <property type="molecule type" value="Genomic_DNA"/>
</dbReference>
<dbReference type="SMART" id="SM00387">
    <property type="entry name" value="HATPase_c"/>
    <property type="match status" value="1"/>
</dbReference>
<keyword evidence="3 12" id="KW-0597">Phosphoprotein</keyword>
<keyword evidence="7" id="KW-0067">ATP-binding</keyword>
<keyword evidence="9" id="KW-0805">Transcription regulation</keyword>
<dbReference type="PROSITE" id="PS01124">
    <property type="entry name" value="HTH_ARAC_FAMILY_2"/>
    <property type="match status" value="1"/>
</dbReference>
<feature type="transmembrane region" description="Helical" evidence="13">
    <location>
        <begin position="791"/>
        <end position="812"/>
    </location>
</feature>
<dbReference type="PANTHER" id="PTHR43547">
    <property type="entry name" value="TWO-COMPONENT HISTIDINE KINASE"/>
    <property type="match status" value="1"/>
</dbReference>
<dbReference type="Gene3D" id="1.10.287.130">
    <property type="match status" value="1"/>
</dbReference>
<dbReference type="InterPro" id="IPR001789">
    <property type="entry name" value="Sig_transdc_resp-reg_receiver"/>
</dbReference>
<evidence type="ECO:0000256" key="1">
    <source>
        <dbReference type="ARBA" id="ARBA00000085"/>
    </source>
</evidence>
<dbReference type="InterPro" id="IPR036097">
    <property type="entry name" value="HisK_dim/P_sf"/>
</dbReference>
<evidence type="ECO:0000256" key="7">
    <source>
        <dbReference type="ARBA" id="ARBA00022840"/>
    </source>
</evidence>